<keyword evidence="13" id="KW-0325">Glycoprotein</keyword>
<evidence type="ECO:0000256" key="5">
    <source>
        <dbReference type="ARBA" id="ARBA00022525"/>
    </source>
</evidence>
<keyword evidence="8 15" id="KW-0479">Metal-binding</keyword>
<sequence length="190" mass="19103">MKYSVAFVALAAVAAQAQSLADVPKCAIPCLDKAIASETDCDKTDLACVCKDFSAVRSVATSCVIDECGTDVAINEVLPATEGLCKNPPKESEDKSTAAEEKPTTAEEKPTTTMVVVSTSVEVVETTTAAAEEKPTTTVAPIVPTTAAEEPVASTPAAATPTKGPEQANGAAGLTGLGAIAMAAFAALAL</sequence>
<evidence type="ECO:0000256" key="7">
    <source>
        <dbReference type="ARBA" id="ARBA00022622"/>
    </source>
</evidence>
<dbReference type="KEGG" id="fvn:FVRRES_02459"/>
<evidence type="ECO:0000256" key="1">
    <source>
        <dbReference type="ARBA" id="ARBA00004609"/>
    </source>
</evidence>
<keyword evidence="6 15" id="KW-0349">Heme</keyword>
<evidence type="ECO:0000259" key="18">
    <source>
        <dbReference type="PROSITE" id="PS52012"/>
    </source>
</evidence>
<evidence type="ECO:0000256" key="15">
    <source>
        <dbReference type="PROSITE-ProRule" id="PRU01356"/>
    </source>
</evidence>
<evidence type="ECO:0000256" key="2">
    <source>
        <dbReference type="ARBA" id="ARBA00004613"/>
    </source>
</evidence>
<dbReference type="AlphaFoldDB" id="A0A2L2TMR5"/>
<name>A0A2L2TMR5_9HYPO</name>
<comment type="subcellular location">
    <subcellularLocation>
        <location evidence="1">Cell membrane</location>
        <topology evidence="1">Lipid-anchor</topology>
        <topology evidence="1">GPI-anchor</topology>
    </subcellularLocation>
    <subcellularLocation>
        <location evidence="2">Secreted</location>
    </subcellularLocation>
</comment>
<dbReference type="InterPro" id="IPR008427">
    <property type="entry name" value="Extracellular_membr_CFEM_dom"/>
</dbReference>
<feature type="binding site" description="axial binding residue" evidence="15">
    <location>
        <position position="45"/>
    </location>
    <ligand>
        <name>heme</name>
        <dbReference type="ChEBI" id="CHEBI:30413"/>
    </ligand>
    <ligandPart>
        <name>Fe</name>
        <dbReference type="ChEBI" id="CHEBI:18248"/>
    </ligandPart>
</feature>
<dbReference type="OrthoDB" id="3767534at2759"/>
<evidence type="ECO:0000256" key="3">
    <source>
        <dbReference type="ARBA" id="ARBA00010031"/>
    </source>
</evidence>
<proteinExistence type="inferred from homology"/>
<evidence type="ECO:0000256" key="13">
    <source>
        <dbReference type="ARBA" id="ARBA00023180"/>
    </source>
</evidence>
<evidence type="ECO:0000313" key="20">
    <source>
        <dbReference type="Proteomes" id="UP000245910"/>
    </source>
</evidence>
<dbReference type="GO" id="GO:0098552">
    <property type="term" value="C:side of membrane"/>
    <property type="evidence" value="ECO:0007669"/>
    <property type="project" value="UniProtKB-KW"/>
</dbReference>
<evidence type="ECO:0000256" key="16">
    <source>
        <dbReference type="SAM" id="MobiDB-lite"/>
    </source>
</evidence>
<keyword evidence="14" id="KW-0449">Lipoprotein</keyword>
<dbReference type="Pfam" id="PF05730">
    <property type="entry name" value="CFEM"/>
    <property type="match status" value="1"/>
</dbReference>
<feature type="compositionally biased region" description="Basic and acidic residues" evidence="16">
    <location>
        <begin position="88"/>
        <end position="110"/>
    </location>
</feature>
<dbReference type="GeneID" id="37254101"/>
<dbReference type="RefSeq" id="XP_025589665.1">
    <property type="nucleotide sequence ID" value="XM_025730551.2"/>
</dbReference>
<keyword evidence="11" id="KW-0472">Membrane</keyword>
<dbReference type="PROSITE" id="PS52012">
    <property type="entry name" value="CFEM"/>
    <property type="match status" value="1"/>
</dbReference>
<comment type="caution">
    <text evidence="15">Lacks conserved residue(s) required for the propagation of feature annotation.</text>
</comment>
<evidence type="ECO:0000256" key="8">
    <source>
        <dbReference type="ARBA" id="ARBA00022723"/>
    </source>
</evidence>
<evidence type="ECO:0000256" key="6">
    <source>
        <dbReference type="ARBA" id="ARBA00022617"/>
    </source>
</evidence>
<protein>
    <recommendedName>
        <fullName evidence="18">CFEM domain-containing protein</fullName>
    </recommendedName>
</protein>
<dbReference type="EMBL" id="LN649229">
    <property type="protein sequence ID" value="CEI65947.1"/>
    <property type="molecule type" value="Genomic_DNA"/>
</dbReference>
<dbReference type="PANTHER" id="PTHR37928">
    <property type="entry name" value="CFEM DOMAIN PROTEIN (AFU_ORTHOLOGUE AFUA_6G14090)"/>
    <property type="match status" value="1"/>
</dbReference>
<feature type="chain" id="PRO_5014973237" description="CFEM domain-containing protein" evidence="17">
    <location>
        <begin position="18"/>
        <end position="190"/>
    </location>
</feature>
<dbReference type="GO" id="GO:0005576">
    <property type="term" value="C:extracellular region"/>
    <property type="evidence" value="ECO:0007669"/>
    <property type="project" value="UniProtKB-SubCell"/>
</dbReference>
<feature type="domain" description="CFEM" evidence="18">
    <location>
        <begin position="1"/>
        <end position="112"/>
    </location>
</feature>
<evidence type="ECO:0000256" key="11">
    <source>
        <dbReference type="ARBA" id="ARBA00023136"/>
    </source>
</evidence>
<accession>A0A2L2TMR5</accession>
<feature type="disulfide bond" evidence="15">
    <location>
        <begin position="41"/>
        <end position="48"/>
    </location>
</feature>
<keyword evidence="7" id="KW-0336">GPI-anchor</keyword>
<evidence type="ECO:0000256" key="10">
    <source>
        <dbReference type="ARBA" id="ARBA00023004"/>
    </source>
</evidence>
<organism evidence="19 20">
    <name type="scientific">Fusarium venenatum</name>
    <dbReference type="NCBI Taxonomy" id="56646"/>
    <lineage>
        <taxon>Eukaryota</taxon>
        <taxon>Fungi</taxon>
        <taxon>Dikarya</taxon>
        <taxon>Ascomycota</taxon>
        <taxon>Pezizomycotina</taxon>
        <taxon>Sordariomycetes</taxon>
        <taxon>Hypocreomycetidae</taxon>
        <taxon>Hypocreales</taxon>
        <taxon>Nectriaceae</taxon>
        <taxon>Fusarium</taxon>
    </lineage>
</organism>
<dbReference type="STRING" id="56646.A0A2L2TMR5"/>
<evidence type="ECO:0000256" key="12">
    <source>
        <dbReference type="ARBA" id="ARBA00023157"/>
    </source>
</evidence>
<feature type="region of interest" description="Disordered" evidence="16">
    <location>
        <begin position="147"/>
        <end position="166"/>
    </location>
</feature>
<dbReference type="PANTHER" id="PTHR37928:SF2">
    <property type="entry name" value="GPI ANCHORED CFEM DOMAIN PROTEIN (AFU_ORTHOLOGUE AFUA_6G10580)"/>
    <property type="match status" value="1"/>
</dbReference>
<dbReference type="SMART" id="SM00747">
    <property type="entry name" value="CFEM"/>
    <property type="match status" value="1"/>
</dbReference>
<keyword evidence="5" id="KW-0964">Secreted</keyword>
<keyword evidence="20" id="KW-1185">Reference proteome</keyword>
<comment type="similarity">
    <text evidence="3">Belongs to the RBT5 family.</text>
</comment>
<reference evidence="20" key="1">
    <citation type="submission" date="2014-10" db="EMBL/GenBank/DDBJ databases">
        <authorList>
            <person name="King R."/>
        </authorList>
    </citation>
    <scope>NUCLEOTIDE SEQUENCE [LARGE SCALE GENOMIC DNA]</scope>
    <source>
        <strain evidence="20">A3/5</strain>
    </source>
</reference>
<keyword evidence="10 15" id="KW-0408">Iron</keyword>
<dbReference type="InterPro" id="IPR051735">
    <property type="entry name" value="CFEM_domain"/>
</dbReference>
<evidence type="ECO:0000256" key="9">
    <source>
        <dbReference type="ARBA" id="ARBA00022729"/>
    </source>
</evidence>
<keyword evidence="12 15" id="KW-1015">Disulfide bond</keyword>
<evidence type="ECO:0000256" key="17">
    <source>
        <dbReference type="SAM" id="SignalP"/>
    </source>
</evidence>
<evidence type="ECO:0000256" key="4">
    <source>
        <dbReference type="ARBA" id="ARBA00022475"/>
    </source>
</evidence>
<evidence type="ECO:0000256" key="14">
    <source>
        <dbReference type="ARBA" id="ARBA00023288"/>
    </source>
</evidence>
<keyword evidence="4" id="KW-1003">Cell membrane</keyword>
<feature type="region of interest" description="Disordered" evidence="16">
    <location>
        <begin position="82"/>
        <end position="112"/>
    </location>
</feature>
<feature type="signal peptide" evidence="17">
    <location>
        <begin position="1"/>
        <end position="17"/>
    </location>
</feature>
<evidence type="ECO:0000313" key="19">
    <source>
        <dbReference type="EMBL" id="CEI65947.1"/>
    </source>
</evidence>
<dbReference type="GO" id="GO:0046872">
    <property type="term" value="F:metal ion binding"/>
    <property type="evidence" value="ECO:0007669"/>
    <property type="project" value="UniProtKB-UniRule"/>
</dbReference>
<dbReference type="Proteomes" id="UP000245910">
    <property type="component" value="Chromosome I"/>
</dbReference>
<keyword evidence="9 17" id="KW-0732">Signal</keyword>
<dbReference type="GO" id="GO:0005886">
    <property type="term" value="C:plasma membrane"/>
    <property type="evidence" value="ECO:0007669"/>
    <property type="project" value="UniProtKB-SubCell"/>
</dbReference>